<evidence type="ECO:0000313" key="2">
    <source>
        <dbReference type="Proteomes" id="UP000319432"/>
    </source>
</evidence>
<gene>
    <name evidence="1" type="ORF">EEL30_05955</name>
</gene>
<dbReference type="Proteomes" id="UP000319432">
    <property type="component" value="Chromosome"/>
</dbReference>
<organism evidence="1 2">
    <name type="scientific">Brevibacillus laterosporus</name>
    <name type="common">Bacillus laterosporus</name>
    <dbReference type="NCBI Taxonomy" id="1465"/>
    <lineage>
        <taxon>Bacteria</taxon>
        <taxon>Bacillati</taxon>
        <taxon>Bacillota</taxon>
        <taxon>Bacilli</taxon>
        <taxon>Bacillales</taxon>
        <taxon>Paenibacillaceae</taxon>
        <taxon>Brevibacillus</taxon>
    </lineage>
</organism>
<dbReference type="EMBL" id="CP033464">
    <property type="protein sequence ID" value="QDX91946.1"/>
    <property type="molecule type" value="Genomic_DNA"/>
</dbReference>
<name>A0A502H6P1_BRELA</name>
<evidence type="ECO:0000313" key="1">
    <source>
        <dbReference type="EMBL" id="QDX91946.1"/>
    </source>
</evidence>
<accession>A0A502H6P1</accession>
<dbReference type="AlphaFoldDB" id="A0A502H6P1"/>
<keyword evidence="2" id="KW-1185">Reference proteome</keyword>
<reference evidence="1 2" key="1">
    <citation type="submission" date="2018-11" db="EMBL/GenBank/DDBJ databases">
        <title>Phylogenetic determinants of toxin gene distribution in genomes of Brevibacillus laterosporus.</title>
        <authorList>
            <person name="Glare T.R."/>
            <person name="Durrant A."/>
            <person name="Berry C."/>
            <person name="Palma L."/>
            <person name="Ormskirk M."/>
            <person name="Cox M.O."/>
        </authorList>
    </citation>
    <scope>NUCLEOTIDE SEQUENCE [LARGE SCALE GENOMIC DNA]</scope>
    <source>
        <strain evidence="1 2">1821L</strain>
    </source>
</reference>
<protein>
    <submittedName>
        <fullName evidence="1">Uncharacterized protein</fullName>
    </submittedName>
</protein>
<sequence length="82" mass="9541">MATWCNFSSSYKKESSLAFLPIIQHVRPFFHSNKFFLPKRLQKKKEHLMIIAFSPYLGGKTLIVSLLFVTGWSPIPFSFFLV</sequence>
<proteinExistence type="predicted"/>